<gene>
    <name evidence="2" type="ORF">DGYR_LOCUS6239</name>
</gene>
<feature type="compositionally biased region" description="Basic and acidic residues" evidence="1">
    <location>
        <begin position="1"/>
        <end position="29"/>
    </location>
</feature>
<name>A0A7I8VN75_9ANNE</name>
<evidence type="ECO:0000313" key="3">
    <source>
        <dbReference type="Proteomes" id="UP000549394"/>
    </source>
</evidence>
<dbReference type="Proteomes" id="UP000549394">
    <property type="component" value="Unassembled WGS sequence"/>
</dbReference>
<feature type="region of interest" description="Disordered" evidence="1">
    <location>
        <begin position="1"/>
        <end position="49"/>
    </location>
</feature>
<organism evidence="2 3">
    <name type="scientific">Dimorphilus gyrociliatus</name>
    <dbReference type="NCBI Taxonomy" id="2664684"/>
    <lineage>
        <taxon>Eukaryota</taxon>
        <taxon>Metazoa</taxon>
        <taxon>Spiralia</taxon>
        <taxon>Lophotrochozoa</taxon>
        <taxon>Annelida</taxon>
        <taxon>Polychaeta</taxon>
        <taxon>Polychaeta incertae sedis</taxon>
        <taxon>Dinophilidae</taxon>
        <taxon>Dimorphilus</taxon>
    </lineage>
</organism>
<protein>
    <submittedName>
        <fullName evidence="2">DgyrCDS6484</fullName>
    </submittedName>
</protein>
<accession>A0A7I8VN75</accession>
<dbReference type="EMBL" id="CAJFCJ010000007">
    <property type="protein sequence ID" value="CAD5117738.1"/>
    <property type="molecule type" value="Genomic_DNA"/>
</dbReference>
<evidence type="ECO:0000256" key="1">
    <source>
        <dbReference type="SAM" id="MobiDB-lite"/>
    </source>
</evidence>
<dbReference type="AlphaFoldDB" id="A0A7I8VN75"/>
<reference evidence="2 3" key="1">
    <citation type="submission" date="2020-08" db="EMBL/GenBank/DDBJ databases">
        <authorList>
            <person name="Hejnol A."/>
        </authorList>
    </citation>
    <scope>NUCLEOTIDE SEQUENCE [LARGE SCALE GENOMIC DNA]</scope>
</reference>
<feature type="compositionally biased region" description="Basic and acidic residues" evidence="1">
    <location>
        <begin position="39"/>
        <end position="49"/>
    </location>
</feature>
<evidence type="ECO:0000313" key="2">
    <source>
        <dbReference type="EMBL" id="CAD5117738.1"/>
    </source>
</evidence>
<comment type="caution">
    <text evidence="2">The sequence shown here is derived from an EMBL/GenBank/DDBJ whole genome shotgun (WGS) entry which is preliminary data.</text>
</comment>
<proteinExistence type="predicted"/>
<sequence>MEQTGRKEDVPDTQKGEDLEEPPRKRFTDDTQSNSGPDNVHREGKQAEKYRSAFYHESMTVDPWKNLKPISFQEADCIRRSRFPPRQ</sequence>
<keyword evidence="3" id="KW-1185">Reference proteome</keyword>